<accession>A0A4U1CFV3</accession>
<organism evidence="2 3">
    <name type="scientific">Pedobacter cryotolerans</name>
    <dbReference type="NCBI Taxonomy" id="2571270"/>
    <lineage>
        <taxon>Bacteria</taxon>
        <taxon>Pseudomonadati</taxon>
        <taxon>Bacteroidota</taxon>
        <taxon>Sphingobacteriia</taxon>
        <taxon>Sphingobacteriales</taxon>
        <taxon>Sphingobacteriaceae</taxon>
        <taxon>Pedobacter</taxon>
    </lineage>
</organism>
<evidence type="ECO:0000313" key="2">
    <source>
        <dbReference type="EMBL" id="TKC03241.1"/>
    </source>
</evidence>
<sequence>MAQDFISNPQIQPVLAELETLRKKIVSKQTQGWGAIAFGILLLIIAVAYSAVIIGVVVGAAAIIPGVVILYKISDEGALYKSRFKHEIIGAALSSIDQNLTINPNNGIAEEEFKFSQLFTQEPDRYHTEDLITGKIDKTAFYFAEVHAEYKTETQGKNGRQTHWHDILKGIVFTADFNKNFNGITVIRPKDFGATLGAWFSKNVYSFGNKNVVELENDGFNKNFVVYSTDQIEARYILTPALMEKINDLNSRSAYTVSLSFIDSRTYIAFPLDHNYFEAPVFKSLLKPDLLKNDMAILGFMYDIVHELDLNTRIWTKQ</sequence>
<evidence type="ECO:0000256" key="1">
    <source>
        <dbReference type="SAM" id="Phobius"/>
    </source>
</evidence>
<dbReference type="OrthoDB" id="4960523at2"/>
<name>A0A4U1CFV3_9SPHI</name>
<feature type="transmembrane region" description="Helical" evidence="1">
    <location>
        <begin position="32"/>
        <end position="49"/>
    </location>
</feature>
<dbReference type="Proteomes" id="UP000310477">
    <property type="component" value="Unassembled WGS sequence"/>
</dbReference>
<dbReference type="AlphaFoldDB" id="A0A4U1CFV3"/>
<gene>
    <name evidence="2" type="ORF">FA045_01340</name>
</gene>
<dbReference type="EMBL" id="SWBO01000001">
    <property type="protein sequence ID" value="TKC03241.1"/>
    <property type="molecule type" value="Genomic_DNA"/>
</dbReference>
<comment type="caution">
    <text evidence="2">The sequence shown here is derived from an EMBL/GenBank/DDBJ whole genome shotgun (WGS) entry which is preliminary data.</text>
</comment>
<dbReference type="InterPro" id="IPR021484">
    <property type="entry name" value="DUF3137"/>
</dbReference>
<protein>
    <submittedName>
        <fullName evidence="2">DUF3137 domain-containing protein</fullName>
    </submittedName>
</protein>
<keyword evidence="1" id="KW-0472">Membrane</keyword>
<reference evidence="2 3" key="1">
    <citation type="submission" date="2019-04" db="EMBL/GenBank/DDBJ databases">
        <title>Pedobacter sp. AR-2-6 sp. nov., isolated from Arctic soil.</title>
        <authorList>
            <person name="Dahal R.H."/>
            <person name="Kim D.-U."/>
        </authorList>
    </citation>
    <scope>NUCLEOTIDE SEQUENCE [LARGE SCALE GENOMIC DNA]</scope>
    <source>
        <strain evidence="2 3">AR-2-6</strain>
    </source>
</reference>
<keyword evidence="1" id="KW-1133">Transmembrane helix</keyword>
<evidence type="ECO:0000313" key="3">
    <source>
        <dbReference type="Proteomes" id="UP000310477"/>
    </source>
</evidence>
<keyword evidence="1" id="KW-0812">Transmembrane</keyword>
<proteinExistence type="predicted"/>
<dbReference type="Pfam" id="PF11335">
    <property type="entry name" value="DUF3137"/>
    <property type="match status" value="1"/>
</dbReference>
<keyword evidence="3" id="KW-1185">Reference proteome</keyword>
<dbReference type="RefSeq" id="WP_136873657.1">
    <property type="nucleotide sequence ID" value="NZ_SWBO01000001.1"/>
</dbReference>